<dbReference type="Proteomes" id="UP000193077">
    <property type="component" value="Unassembled WGS sequence"/>
</dbReference>
<dbReference type="EMBL" id="FWFO01000006">
    <property type="protein sequence ID" value="SLN71563.1"/>
    <property type="molecule type" value="Genomic_DNA"/>
</dbReference>
<dbReference type="OrthoDB" id="504078at2"/>
<dbReference type="PANTHER" id="PTHR30511:SF3">
    <property type="entry name" value="LYSINE RACEMASE"/>
    <property type="match status" value="1"/>
</dbReference>
<feature type="domain" description="Alanine racemase N-terminal" evidence="4">
    <location>
        <begin position="8"/>
        <end position="225"/>
    </location>
</feature>
<evidence type="ECO:0000256" key="3">
    <source>
        <dbReference type="ARBA" id="ARBA00023235"/>
    </source>
</evidence>
<evidence type="ECO:0000313" key="5">
    <source>
        <dbReference type="EMBL" id="SLN71563.1"/>
    </source>
</evidence>
<evidence type="ECO:0000256" key="1">
    <source>
        <dbReference type="ARBA" id="ARBA00001933"/>
    </source>
</evidence>
<dbReference type="RefSeq" id="WP_085797893.1">
    <property type="nucleotide sequence ID" value="NZ_FWFO01000006.1"/>
</dbReference>
<dbReference type="InterPro" id="IPR029066">
    <property type="entry name" value="PLP-binding_barrel"/>
</dbReference>
<dbReference type="GO" id="GO:0030170">
    <property type="term" value="F:pyridoxal phosphate binding"/>
    <property type="evidence" value="ECO:0007669"/>
    <property type="project" value="TreeGrafter"/>
</dbReference>
<keyword evidence="6" id="KW-1185">Reference proteome</keyword>
<dbReference type="PANTHER" id="PTHR30511">
    <property type="entry name" value="ALANINE RACEMASE"/>
    <property type="match status" value="1"/>
</dbReference>
<organism evidence="5 6">
    <name type="scientific">Falsiruegeria litorea R37</name>
    <dbReference type="NCBI Taxonomy" id="1200284"/>
    <lineage>
        <taxon>Bacteria</taxon>
        <taxon>Pseudomonadati</taxon>
        <taxon>Pseudomonadota</taxon>
        <taxon>Alphaproteobacteria</taxon>
        <taxon>Rhodobacterales</taxon>
        <taxon>Roseobacteraceae</taxon>
        <taxon>Falsiruegeria</taxon>
    </lineage>
</organism>
<evidence type="ECO:0000313" key="6">
    <source>
        <dbReference type="Proteomes" id="UP000193077"/>
    </source>
</evidence>
<dbReference type="AlphaFoldDB" id="A0A1Y5TSQ0"/>
<dbReference type="GO" id="GO:0005829">
    <property type="term" value="C:cytosol"/>
    <property type="evidence" value="ECO:0007669"/>
    <property type="project" value="TreeGrafter"/>
</dbReference>
<evidence type="ECO:0000256" key="2">
    <source>
        <dbReference type="ARBA" id="ARBA00022898"/>
    </source>
</evidence>
<sequence>MTSPRVEIDLGKIQANARYLVRRLGTRGISVTGVTKAVCGHPDIVGAMLDGGVTSLADARIANLFRMRTAGITCPISMIRAPLLNEMEDVVRWCDASYNTEMDTILELGAAAQKLITSHDVILMIEMGDMREGILPENINDYAARVIATPGVTLKGIAANFACMRNVAPTDRDLARLSRLATQVEGACGPIIELVSGGGSANLTWALGQGSTGRVNNLRLGEAILLGTDPVTGQPITGLHTDAFALIAEVIETRLKPSSLPTRSIAPELGMLKLVRNDDLRARTILAVGQQDTDTSGLALPSGYRFIGATSDHTVIDTAKSAVPVGSEMKIGMNYSALMRAMSAPDVAKTVYGKQKMNGSADNREAHPFLTLV</sequence>
<dbReference type="InterPro" id="IPR000821">
    <property type="entry name" value="Ala_racemase"/>
</dbReference>
<proteinExistence type="predicted"/>
<dbReference type="GO" id="GO:0008784">
    <property type="term" value="F:alanine racemase activity"/>
    <property type="evidence" value="ECO:0007669"/>
    <property type="project" value="TreeGrafter"/>
</dbReference>
<dbReference type="CDD" id="cd06815">
    <property type="entry name" value="PLPDE_III_AR_like_1"/>
    <property type="match status" value="1"/>
</dbReference>
<dbReference type="InterPro" id="IPR001608">
    <property type="entry name" value="Ala_racemase_N"/>
</dbReference>
<dbReference type="Pfam" id="PF01168">
    <property type="entry name" value="Ala_racemase_N"/>
    <property type="match status" value="1"/>
</dbReference>
<reference evidence="5 6" key="1">
    <citation type="submission" date="2017-03" db="EMBL/GenBank/DDBJ databases">
        <authorList>
            <person name="Afonso C.L."/>
            <person name="Miller P.J."/>
            <person name="Scott M.A."/>
            <person name="Spackman E."/>
            <person name="Goraichik I."/>
            <person name="Dimitrov K.M."/>
            <person name="Suarez D.L."/>
            <person name="Swayne D.E."/>
        </authorList>
    </citation>
    <scope>NUCLEOTIDE SEQUENCE [LARGE SCALE GENOMIC DNA]</scope>
    <source>
        <strain evidence="5 6">CECT 7639</strain>
    </source>
</reference>
<name>A0A1Y5TSQ0_9RHOB</name>
<accession>A0A1Y5TSQ0</accession>
<keyword evidence="3" id="KW-0413">Isomerase</keyword>
<evidence type="ECO:0000259" key="4">
    <source>
        <dbReference type="Pfam" id="PF01168"/>
    </source>
</evidence>
<dbReference type="Gene3D" id="3.20.20.10">
    <property type="entry name" value="Alanine racemase"/>
    <property type="match status" value="1"/>
</dbReference>
<comment type="cofactor">
    <cofactor evidence="1">
        <name>pyridoxal 5'-phosphate</name>
        <dbReference type="ChEBI" id="CHEBI:597326"/>
    </cofactor>
</comment>
<gene>
    <name evidence="5" type="ORF">TRL7639_04252</name>
</gene>
<dbReference type="SUPFAM" id="SSF51419">
    <property type="entry name" value="PLP-binding barrel"/>
    <property type="match status" value="1"/>
</dbReference>
<protein>
    <submittedName>
        <fullName evidence="5">Alanine racemase</fullName>
    </submittedName>
</protein>
<keyword evidence="2" id="KW-0663">Pyridoxal phosphate</keyword>